<gene>
    <name evidence="3" type="ORF">GCM10009817_35340</name>
</gene>
<dbReference type="RefSeq" id="WP_425580821.1">
    <property type="nucleotide sequence ID" value="NZ_BAAAPU010000011.1"/>
</dbReference>
<evidence type="ECO:0000313" key="4">
    <source>
        <dbReference type="Proteomes" id="UP001500013"/>
    </source>
</evidence>
<comment type="caution">
    <text evidence="3">The sequence shown here is derived from an EMBL/GenBank/DDBJ whole genome shotgun (WGS) entry which is preliminary data.</text>
</comment>
<accession>A0ABN2SPM8</accession>
<feature type="compositionally biased region" description="Polar residues" evidence="1">
    <location>
        <begin position="40"/>
        <end position="53"/>
    </location>
</feature>
<evidence type="ECO:0000313" key="3">
    <source>
        <dbReference type="EMBL" id="GAA1990324.1"/>
    </source>
</evidence>
<evidence type="ECO:0000259" key="2">
    <source>
        <dbReference type="Pfam" id="PF05506"/>
    </source>
</evidence>
<keyword evidence="4" id="KW-1185">Reference proteome</keyword>
<sequence>MGRRPVTIDTAGTGGWYDLTVVAEGTSFLRGFAGHLENGRPSTSEPALGRSNS</sequence>
<dbReference type="InterPro" id="IPR008475">
    <property type="entry name" value="PLipase_C_C"/>
</dbReference>
<reference evidence="3 4" key="1">
    <citation type="journal article" date="2019" name="Int. J. Syst. Evol. Microbiol.">
        <title>The Global Catalogue of Microorganisms (GCM) 10K type strain sequencing project: providing services to taxonomists for standard genome sequencing and annotation.</title>
        <authorList>
            <consortium name="The Broad Institute Genomics Platform"/>
            <consortium name="The Broad Institute Genome Sequencing Center for Infectious Disease"/>
            <person name="Wu L."/>
            <person name="Ma J."/>
        </authorList>
    </citation>
    <scope>NUCLEOTIDE SEQUENCE [LARGE SCALE GENOMIC DNA]</scope>
    <source>
        <strain evidence="3 4">JCM 15628</strain>
    </source>
</reference>
<feature type="region of interest" description="Disordered" evidence="1">
    <location>
        <begin position="34"/>
        <end position="53"/>
    </location>
</feature>
<organism evidence="3 4">
    <name type="scientific">Terrabacter lapilli</name>
    <dbReference type="NCBI Taxonomy" id="436231"/>
    <lineage>
        <taxon>Bacteria</taxon>
        <taxon>Bacillati</taxon>
        <taxon>Actinomycetota</taxon>
        <taxon>Actinomycetes</taxon>
        <taxon>Micrococcales</taxon>
        <taxon>Intrasporangiaceae</taxon>
        <taxon>Terrabacter</taxon>
    </lineage>
</organism>
<name>A0ABN2SPM8_9MICO</name>
<evidence type="ECO:0000256" key="1">
    <source>
        <dbReference type="SAM" id="MobiDB-lite"/>
    </source>
</evidence>
<feature type="domain" description="Bacterial phospholipase C C-terminal" evidence="2">
    <location>
        <begin position="8"/>
        <end position="35"/>
    </location>
</feature>
<dbReference type="EMBL" id="BAAAPU010000011">
    <property type="protein sequence ID" value="GAA1990324.1"/>
    <property type="molecule type" value="Genomic_DNA"/>
</dbReference>
<proteinExistence type="predicted"/>
<protein>
    <recommendedName>
        <fullName evidence="2">Bacterial phospholipase C C-terminal domain-containing protein</fullName>
    </recommendedName>
</protein>
<dbReference type="Pfam" id="PF05506">
    <property type="entry name" value="PLipase_C_C"/>
    <property type="match status" value="1"/>
</dbReference>
<dbReference type="Proteomes" id="UP001500013">
    <property type="component" value="Unassembled WGS sequence"/>
</dbReference>